<accession>A0A174KKJ7</accession>
<proteinExistence type="inferred from homology"/>
<dbReference type="GO" id="GO:0016020">
    <property type="term" value="C:membrane"/>
    <property type="evidence" value="ECO:0007669"/>
    <property type="project" value="UniProtKB-SubCell"/>
</dbReference>
<feature type="transmembrane region" description="Helical" evidence="6">
    <location>
        <begin position="327"/>
        <end position="357"/>
    </location>
</feature>
<dbReference type="InterPro" id="IPR002549">
    <property type="entry name" value="AI-2E-like"/>
</dbReference>
<feature type="transmembrane region" description="Helical" evidence="6">
    <location>
        <begin position="263"/>
        <end position="291"/>
    </location>
</feature>
<dbReference type="Proteomes" id="UP000095594">
    <property type="component" value="Unassembled WGS sequence"/>
</dbReference>
<feature type="transmembrane region" description="Helical" evidence="6">
    <location>
        <begin position="27"/>
        <end position="57"/>
    </location>
</feature>
<keyword evidence="3 6" id="KW-0812">Transmembrane</keyword>
<dbReference type="PANTHER" id="PTHR21716">
    <property type="entry name" value="TRANSMEMBRANE PROTEIN"/>
    <property type="match status" value="1"/>
</dbReference>
<evidence type="ECO:0000256" key="5">
    <source>
        <dbReference type="ARBA" id="ARBA00023136"/>
    </source>
</evidence>
<evidence type="ECO:0000313" key="7">
    <source>
        <dbReference type="EMBL" id="CUP09730.1"/>
    </source>
</evidence>
<dbReference type="Pfam" id="PF01594">
    <property type="entry name" value="AI-2E_transport"/>
    <property type="match status" value="1"/>
</dbReference>
<reference evidence="7 8" key="1">
    <citation type="submission" date="2015-09" db="EMBL/GenBank/DDBJ databases">
        <authorList>
            <consortium name="Pathogen Informatics"/>
        </authorList>
    </citation>
    <scope>NUCLEOTIDE SEQUENCE [LARGE SCALE GENOMIC DNA]</scope>
    <source>
        <strain evidence="7 8">2789STDY5834856</strain>
    </source>
</reference>
<comment type="subcellular location">
    <subcellularLocation>
        <location evidence="1">Membrane</location>
        <topology evidence="1">Multi-pass membrane protein</topology>
    </subcellularLocation>
</comment>
<feature type="transmembrane region" description="Helical" evidence="6">
    <location>
        <begin position="236"/>
        <end position="257"/>
    </location>
</feature>
<dbReference type="RefSeq" id="WP_055267910.1">
    <property type="nucleotide sequence ID" value="NZ_CABIXQ010000026.1"/>
</dbReference>
<evidence type="ECO:0000256" key="6">
    <source>
        <dbReference type="SAM" id="Phobius"/>
    </source>
</evidence>
<evidence type="ECO:0000313" key="8">
    <source>
        <dbReference type="Proteomes" id="UP000095594"/>
    </source>
</evidence>
<evidence type="ECO:0000256" key="3">
    <source>
        <dbReference type="ARBA" id="ARBA00022692"/>
    </source>
</evidence>
<organism evidence="7 8">
    <name type="scientific">Clostridium disporicum</name>
    <dbReference type="NCBI Taxonomy" id="84024"/>
    <lineage>
        <taxon>Bacteria</taxon>
        <taxon>Bacillati</taxon>
        <taxon>Bacillota</taxon>
        <taxon>Clostridia</taxon>
        <taxon>Eubacteriales</taxon>
        <taxon>Clostridiaceae</taxon>
        <taxon>Clostridium</taxon>
    </lineage>
</organism>
<dbReference type="GO" id="GO:0055085">
    <property type="term" value="P:transmembrane transport"/>
    <property type="evidence" value="ECO:0007669"/>
    <property type="project" value="TreeGrafter"/>
</dbReference>
<dbReference type="PANTHER" id="PTHR21716:SF68">
    <property type="entry name" value="TRANSPORT PROTEIN YTVI-RELATED"/>
    <property type="match status" value="1"/>
</dbReference>
<keyword evidence="5 6" id="KW-0472">Membrane</keyword>
<dbReference type="AlphaFoldDB" id="A0A174KKJ7"/>
<feature type="transmembrane region" description="Helical" evidence="6">
    <location>
        <begin position="298"/>
        <end position="315"/>
    </location>
</feature>
<gene>
    <name evidence="7" type="primary">ytvI</name>
    <name evidence="7" type="ORF">ERS852471_02981</name>
</gene>
<sequence>MDLKRGSILEYISQDFINWAKKVVKFLIIYTLGFILLAVSLKYAFPFVIAFIIAILLKPIKNKILSLNKNSKKIKLTNGFVSFLLTITIVILMLSALGAILYEIILQTGKLLEYLTNPSTVEEIINAIDSFVGSILAGLNNLDPSIVEKINEGIMTIVKVISSFATTLGKKMLSLAGSIPGALITVIVTLISTYFFTKEIENIQIGVKNIFSEKGHKLFSTVKDKMNSVFGGYIKAYLLIMLVIAFISSVIFTLARVSYALPLAILTAVLDFLPIIGAGLVYGILAIIMYFSGSKTAAIILLIGYVIVALVRQLLEQNLVASFIGVHPIVMIIGLFIAITPLGFLGMFYFIGAFLLYQTVK</sequence>
<evidence type="ECO:0000256" key="4">
    <source>
        <dbReference type="ARBA" id="ARBA00022989"/>
    </source>
</evidence>
<name>A0A174KKJ7_9CLOT</name>
<protein>
    <submittedName>
        <fullName evidence="7">Sporulation integral membrane protein YtvI</fullName>
    </submittedName>
</protein>
<dbReference type="EMBL" id="CYZX01000026">
    <property type="protein sequence ID" value="CUP09730.1"/>
    <property type="molecule type" value="Genomic_DNA"/>
</dbReference>
<keyword evidence="4 6" id="KW-1133">Transmembrane helix</keyword>
<evidence type="ECO:0000256" key="1">
    <source>
        <dbReference type="ARBA" id="ARBA00004141"/>
    </source>
</evidence>
<evidence type="ECO:0000256" key="2">
    <source>
        <dbReference type="ARBA" id="ARBA00009773"/>
    </source>
</evidence>
<comment type="similarity">
    <text evidence="2">Belongs to the autoinducer-2 exporter (AI-2E) (TC 2.A.86) family.</text>
</comment>
<feature type="transmembrane region" description="Helical" evidence="6">
    <location>
        <begin position="78"/>
        <end position="102"/>
    </location>
</feature>
<feature type="transmembrane region" description="Helical" evidence="6">
    <location>
        <begin position="172"/>
        <end position="196"/>
    </location>
</feature>